<feature type="compositionally biased region" description="Low complexity" evidence="1">
    <location>
        <begin position="253"/>
        <end position="273"/>
    </location>
</feature>
<reference evidence="3" key="2">
    <citation type="submission" date="2020-05" db="UniProtKB">
        <authorList>
            <consortium name="EnsemblMetazoa"/>
        </authorList>
    </citation>
    <scope>IDENTIFICATION</scope>
    <source>
        <strain evidence="3">IAEA</strain>
    </source>
</reference>
<feature type="region of interest" description="Disordered" evidence="1">
    <location>
        <begin position="252"/>
        <end position="276"/>
    </location>
</feature>
<dbReference type="Gene3D" id="2.10.70.10">
    <property type="entry name" value="Complement Module, domain 1"/>
    <property type="match status" value="1"/>
</dbReference>
<dbReference type="VEuPathDB" id="VectorBase:GPPI003326"/>
<sequence length="840" mass="90715">SFQIFILRKQKKKKHSTNFSKPLLCFCFVILFTVPAVSLAFHLNGDDMRGTQLLHRALRDVAAITTSLLQAKENVKDTVGVTSSSSTEITLDQPQGQCLLDGEYVPETTVFCEKQVGCRAIQKTGYCCPDYKCDCEKDGKTYSNGDKLVDPETPCTVCYCQAGEILCSPVTCFHRDDCSPKYISGVCCPEYDNCPVVTSESAANKTFAISSTTARPELQSPAVLNPKITIKEITKPIEIRITDYPPVHQMLKPSITTTTTTSTTTTTTPSPITNSPMSAIIKLTTTAPTANTNDASSTNSNSNSNNNNNNNNNNHNNNNNNHHGQESLTKLTALSVDNSQSNEKLSLQLNGGSSSFSSGESLKLAASVAYSSTEQAAAKISSTSNSQESSAELLTWNYGNPSLSEDPTKINIKREYLVSTESVFVDTNKGQGGGTSEELVNAEVIYNDNHSDQDNPDSGLSSNGGHSDDLDTDTAGSDNIYHIILTTDGSRATSTTEMQLNMKESTVAGNFPMKEKLEELENNKLSSSVLHTSPALDSNEKPKQPLVNDKMIPLADDNDLRKTSSTTEVGLQHHLEDEEAAIPEANPAYPSLPEDDFSLRDINFQLSDSDDTPDEPRSIVGSSSVASKSTKNLDETHYGSGSGMLADELLNLSSSISSSSSFSHSLSSAGSFSTTTEGSGENLHIKSLAADSYEKRKSQVKIQLIYSGEDLSEETAIANNTNFPTIEQKKINLNDKSLMESRKDLSISDNGSGSGELKIESKKEREPTTAKPKKLTTDIDEVDSASGDGSSELHIDPKLDAESIKLEESNEDTLITPDISPKNNILSAKVNPIHANSSNR</sequence>
<feature type="region of interest" description="Disordered" evidence="1">
    <location>
        <begin position="605"/>
        <end position="635"/>
    </location>
</feature>
<feature type="compositionally biased region" description="Low complexity" evidence="1">
    <location>
        <begin position="618"/>
        <end position="629"/>
    </location>
</feature>
<proteinExistence type="predicted"/>
<dbReference type="AlphaFoldDB" id="A0A1B0ANV7"/>
<evidence type="ECO:0000313" key="3">
    <source>
        <dbReference type="EnsemblMetazoa" id="GPPI003326-PA"/>
    </source>
</evidence>
<organism evidence="3 4">
    <name type="scientific">Glossina palpalis gambiensis</name>
    <dbReference type="NCBI Taxonomy" id="67801"/>
    <lineage>
        <taxon>Eukaryota</taxon>
        <taxon>Metazoa</taxon>
        <taxon>Ecdysozoa</taxon>
        <taxon>Arthropoda</taxon>
        <taxon>Hexapoda</taxon>
        <taxon>Insecta</taxon>
        <taxon>Pterygota</taxon>
        <taxon>Neoptera</taxon>
        <taxon>Endopterygota</taxon>
        <taxon>Diptera</taxon>
        <taxon>Brachycera</taxon>
        <taxon>Muscomorpha</taxon>
        <taxon>Hippoboscoidea</taxon>
        <taxon>Glossinidae</taxon>
        <taxon>Glossina</taxon>
    </lineage>
</organism>
<dbReference type="InterPro" id="IPR001007">
    <property type="entry name" value="VWF_dom"/>
</dbReference>
<dbReference type="SUPFAM" id="SSF57603">
    <property type="entry name" value="FnI-like domain"/>
    <property type="match status" value="1"/>
</dbReference>
<dbReference type="EnsemblMetazoa" id="GPPI003326-RA">
    <property type="protein sequence ID" value="GPPI003326-PA"/>
    <property type="gene ID" value="GPPI003326"/>
</dbReference>
<feature type="region of interest" description="Disordered" evidence="1">
    <location>
        <begin position="522"/>
        <end position="550"/>
    </location>
</feature>
<dbReference type="PANTHER" id="PTHR46439:SF1">
    <property type="entry name" value="CYSTEINE-RICH MOTOR NEURON 1 PROTEIN"/>
    <property type="match status" value="1"/>
</dbReference>
<name>A0A1B0ANV7_9MUSC</name>
<dbReference type="Proteomes" id="UP000092460">
    <property type="component" value="Unassembled WGS sequence"/>
</dbReference>
<feature type="compositionally biased region" description="Basic and acidic residues" evidence="1">
    <location>
        <begin position="791"/>
        <end position="803"/>
    </location>
</feature>
<protein>
    <recommendedName>
        <fullName evidence="2">VWFC domain-containing protein</fullName>
    </recommendedName>
</protein>
<feature type="region of interest" description="Disordered" evidence="1">
    <location>
        <begin position="448"/>
        <end position="474"/>
    </location>
</feature>
<reference evidence="4" key="1">
    <citation type="submission" date="2015-01" db="EMBL/GenBank/DDBJ databases">
        <authorList>
            <person name="Aksoy S."/>
            <person name="Warren W."/>
            <person name="Wilson R.K."/>
        </authorList>
    </citation>
    <scope>NUCLEOTIDE SEQUENCE [LARGE SCALE GENOMIC DNA]</scope>
    <source>
        <strain evidence="4">IAEA</strain>
    </source>
</reference>
<evidence type="ECO:0000259" key="2">
    <source>
        <dbReference type="PROSITE" id="PS50184"/>
    </source>
</evidence>
<dbReference type="SMART" id="SM00214">
    <property type="entry name" value="VWC"/>
    <property type="match status" value="1"/>
</dbReference>
<evidence type="ECO:0000313" key="4">
    <source>
        <dbReference type="Proteomes" id="UP000092460"/>
    </source>
</evidence>
<dbReference type="InterPro" id="IPR052624">
    <property type="entry name" value="CRIM1"/>
</dbReference>
<dbReference type="PROSITE" id="PS50184">
    <property type="entry name" value="VWFC_2"/>
    <property type="match status" value="1"/>
</dbReference>
<feature type="compositionally biased region" description="Basic and acidic residues" evidence="1">
    <location>
        <begin position="757"/>
        <end position="768"/>
    </location>
</feature>
<keyword evidence="4" id="KW-1185">Reference proteome</keyword>
<dbReference type="EMBL" id="JXJN01001028">
    <property type="status" value="NOT_ANNOTATED_CDS"/>
    <property type="molecule type" value="Genomic_DNA"/>
</dbReference>
<dbReference type="PANTHER" id="PTHR46439">
    <property type="entry name" value="CYSTEINE-RICH MOTOR NEURON 1 PROTEIN"/>
    <property type="match status" value="1"/>
</dbReference>
<feature type="compositionally biased region" description="Polar residues" evidence="1">
    <location>
        <begin position="456"/>
        <end position="465"/>
    </location>
</feature>
<feature type="region of interest" description="Disordered" evidence="1">
    <location>
        <begin position="742"/>
        <end position="803"/>
    </location>
</feature>
<dbReference type="GO" id="GO:0005886">
    <property type="term" value="C:plasma membrane"/>
    <property type="evidence" value="ECO:0007669"/>
    <property type="project" value="TreeGrafter"/>
</dbReference>
<feature type="region of interest" description="Disordered" evidence="1">
    <location>
        <begin position="577"/>
        <end position="596"/>
    </location>
</feature>
<feature type="domain" description="VWFC" evidence="2">
    <location>
        <begin position="135"/>
        <end position="195"/>
    </location>
</feature>
<evidence type="ECO:0000256" key="1">
    <source>
        <dbReference type="SAM" id="MobiDB-lite"/>
    </source>
</evidence>
<accession>A0A1B0ANV7</accession>
<feature type="region of interest" description="Disordered" evidence="1">
    <location>
        <begin position="289"/>
        <end position="325"/>
    </location>
</feature>
<feature type="compositionally biased region" description="Low complexity" evidence="1">
    <location>
        <begin position="289"/>
        <end position="322"/>
    </location>
</feature>